<sequence length="109" mass="12376">MSDVSWSEFRRQLEYKAKWNFKHFTIIDRFDPTSKTCSNCGCIQDMPLNKRQFNCPDCSVSIDRDLNASINIKNLGLNKINTEGHSGINACGVETVVSTVKQEKECLVN</sequence>
<dbReference type="EMBL" id="BART01002733">
    <property type="protein sequence ID" value="GAG66990.1"/>
    <property type="molecule type" value="Genomic_DNA"/>
</dbReference>
<dbReference type="InterPro" id="IPR010095">
    <property type="entry name" value="Cas12f1-like_TNB"/>
</dbReference>
<reference evidence="3" key="1">
    <citation type="journal article" date="2014" name="Front. Microbiol.">
        <title>High frequency of phylogenetically diverse reductive dehalogenase-homologous genes in deep subseafloor sedimentary metagenomes.</title>
        <authorList>
            <person name="Kawai M."/>
            <person name="Futagami T."/>
            <person name="Toyoda A."/>
            <person name="Takaki Y."/>
            <person name="Nishi S."/>
            <person name="Hori S."/>
            <person name="Arai W."/>
            <person name="Tsubouchi T."/>
            <person name="Morono Y."/>
            <person name="Uchiyama I."/>
            <person name="Ito T."/>
            <person name="Fujiyama A."/>
            <person name="Inagaki F."/>
            <person name="Takami H."/>
        </authorList>
    </citation>
    <scope>NUCLEOTIDE SEQUENCE</scope>
    <source>
        <strain evidence="3">Expedition CK06-06</strain>
    </source>
</reference>
<protein>
    <recommendedName>
        <fullName evidence="2">Cas12f1-like TNB domain-containing protein</fullName>
    </recommendedName>
</protein>
<accession>X0ZBR9</accession>
<evidence type="ECO:0000259" key="2">
    <source>
        <dbReference type="Pfam" id="PF07282"/>
    </source>
</evidence>
<dbReference type="AlphaFoldDB" id="X0ZBR9"/>
<feature type="domain" description="Cas12f1-like TNB" evidence="2">
    <location>
        <begin position="6"/>
        <end position="72"/>
    </location>
</feature>
<organism evidence="3">
    <name type="scientific">marine sediment metagenome</name>
    <dbReference type="NCBI Taxonomy" id="412755"/>
    <lineage>
        <taxon>unclassified sequences</taxon>
        <taxon>metagenomes</taxon>
        <taxon>ecological metagenomes</taxon>
    </lineage>
</organism>
<comment type="caution">
    <text evidence="3">The sequence shown here is derived from an EMBL/GenBank/DDBJ whole genome shotgun (WGS) entry which is preliminary data.</text>
</comment>
<proteinExistence type="predicted"/>
<dbReference type="GO" id="GO:0003677">
    <property type="term" value="F:DNA binding"/>
    <property type="evidence" value="ECO:0007669"/>
    <property type="project" value="UniProtKB-KW"/>
</dbReference>
<keyword evidence="1" id="KW-0238">DNA-binding</keyword>
<dbReference type="Pfam" id="PF07282">
    <property type="entry name" value="Cas12f1-like_TNB"/>
    <property type="match status" value="1"/>
</dbReference>
<evidence type="ECO:0000313" key="3">
    <source>
        <dbReference type="EMBL" id="GAG66990.1"/>
    </source>
</evidence>
<name>X0ZBR9_9ZZZZ</name>
<evidence type="ECO:0000256" key="1">
    <source>
        <dbReference type="ARBA" id="ARBA00023125"/>
    </source>
</evidence>
<gene>
    <name evidence="3" type="ORF">S01H4_08097</name>
</gene>